<evidence type="ECO:0000313" key="2">
    <source>
        <dbReference type="EMBL" id="MCF2528869.1"/>
    </source>
</evidence>
<dbReference type="SUPFAM" id="SSF48371">
    <property type="entry name" value="ARM repeat"/>
    <property type="match status" value="2"/>
</dbReference>
<accession>A0AA41U4A8</accession>
<dbReference type="RefSeq" id="WP_235053033.1">
    <property type="nucleotide sequence ID" value="NZ_JAKFHA010000008.1"/>
</dbReference>
<dbReference type="InterPro" id="IPR016024">
    <property type="entry name" value="ARM-type_fold"/>
</dbReference>
<reference evidence="2" key="1">
    <citation type="submission" date="2022-01" db="EMBL/GenBank/DDBJ databases">
        <title>Genome-Based Taxonomic Classification of the Phylum Actinobacteria.</title>
        <authorList>
            <person name="Gao Y."/>
        </authorList>
    </citation>
    <scope>NUCLEOTIDE SEQUENCE</scope>
    <source>
        <strain evidence="2">KLBMP 8922</strain>
    </source>
</reference>
<organism evidence="2 3">
    <name type="scientific">Yinghuangia soli</name>
    <dbReference type="NCBI Taxonomy" id="2908204"/>
    <lineage>
        <taxon>Bacteria</taxon>
        <taxon>Bacillati</taxon>
        <taxon>Actinomycetota</taxon>
        <taxon>Actinomycetes</taxon>
        <taxon>Kitasatosporales</taxon>
        <taxon>Streptomycetaceae</taxon>
        <taxon>Yinghuangia</taxon>
    </lineage>
</organism>
<name>A0AA41U4A8_9ACTN</name>
<dbReference type="InterPro" id="IPR011989">
    <property type="entry name" value="ARM-like"/>
</dbReference>
<evidence type="ECO:0000313" key="3">
    <source>
        <dbReference type="Proteomes" id="UP001165378"/>
    </source>
</evidence>
<dbReference type="EMBL" id="JAKFHA010000008">
    <property type="protein sequence ID" value="MCF2528869.1"/>
    <property type="molecule type" value="Genomic_DNA"/>
</dbReference>
<gene>
    <name evidence="2" type="ORF">LZ495_16820</name>
</gene>
<evidence type="ECO:0000256" key="1">
    <source>
        <dbReference type="SAM" id="MobiDB-lite"/>
    </source>
</evidence>
<dbReference type="Proteomes" id="UP001165378">
    <property type="component" value="Unassembled WGS sequence"/>
</dbReference>
<dbReference type="Pfam" id="PF01816">
    <property type="entry name" value="LRV"/>
    <property type="match status" value="1"/>
</dbReference>
<dbReference type="InterPro" id="IPR004830">
    <property type="entry name" value="LRR_variant"/>
</dbReference>
<evidence type="ECO:0008006" key="4">
    <source>
        <dbReference type="Google" id="ProtNLM"/>
    </source>
</evidence>
<proteinExistence type="predicted"/>
<dbReference type="Gene3D" id="1.25.10.10">
    <property type="entry name" value="Leucine-rich Repeat Variant"/>
    <property type="match status" value="2"/>
</dbReference>
<feature type="compositionally biased region" description="Basic and acidic residues" evidence="1">
    <location>
        <begin position="79"/>
        <end position="88"/>
    </location>
</feature>
<comment type="caution">
    <text evidence="2">The sequence shown here is derived from an EMBL/GenBank/DDBJ whole genome shotgun (WGS) entry which is preliminary data.</text>
</comment>
<dbReference type="AlphaFoldDB" id="A0AA41U4A8"/>
<sequence>MITSSLAQSWMRGVATNPGASSEVLLRLLDPAGRPAWGLLCGERMLPAVVVEAVIAHPDRAVRSAFARNDVVDPVQRGRLAEDPDGRVRSHLASGPRPISRPGRHRPLPDHVVEALLLGEAGDGDVYVSRFEIFQELLASRQVRSGFRRDAYRHRDARVRAWAAQNWIVLPPRHRAALLDDPDPDVRTAARKAACIEDPEAMAADLPDRDCHARAVILANFAISESVAERCLAERRDLVGLAGNPYTPPGIVAKLARDPNPLVREYVAGRFGLDPVLLGELANDAEATVRTRALLQSTVHTKAEHSVVRRFAHGVTADAVGYVGDLLWEPERSWYEACAMSPDPLRRRIAATCHDLPAALLNELAQDPDADVRHLLALNHPQAPAALLLDAFIACPRQRPWLLTLPNLPRTGLAHLADHDDPEVRALAAADPTLDGTLLSLLDDPDPDVRRAAAANPSLPPARIRTLLTDPDLAQAAAANARLPSECQHELLDRAGIPPLAR</sequence>
<feature type="region of interest" description="Disordered" evidence="1">
    <location>
        <begin position="78"/>
        <end position="106"/>
    </location>
</feature>
<protein>
    <recommendedName>
        <fullName evidence="4">Leucine rich repeat (LRR) protein</fullName>
    </recommendedName>
</protein>
<keyword evidence="3" id="KW-1185">Reference proteome</keyword>